<evidence type="ECO:0000313" key="1">
    <source>
        <dbReference type="EMBL" id="ATQ55996.1"/>
    </source>
</evidence>
<name>A0A2D2C0G4_9RHOB</name>
<sequence>MMSDKIIWQSARNILDTVNSLEALGDVIGRSIMEKFHDRHVVDQGREGQDEDGWIEPMFVRNFRLRRNRNANARTTRCISIGFQLTSDASELEWNHGQRAKLLVASSETDHFVFGTSFPNAGGEAEDMTDDEAPERYSSDGFRWIGERCGDWFYAVPLDALKSEADVQRLVANPLARLIGGDASEAVLGPIKDDLCLPPEHQGSLAEAS</sequence>
<accession>A0A2D2C0G4</accession>
<dbReference type="EMBL" id="CP024422">
    <property type="protein sequence ID" value="ATQ55996.1"/>
    <property type="molecule type" value="Genomic_DNA"/>
</dbReference>
<proteinExistence type="predicted"/>
<dbReference type="AlphaFoldDB" id="A0A2D2C0G4"/>
<gene>
    <name evidence="1" type="ORF">PYTT13_09365</name>
</gene>
<protein>
    <submittedName>
        <fullName evidence="1">Uncharacterized protein</fullName>
    </submittedName>
</protein>
<organism evidence="1 2">
    <name type="scientific">Paracoccus yeei</name>
    <dbReference type="NCBI Taxonomy" id="147645"/>
    <lineage>
        <taxon>Bacteria</taxon>
        <taxon>Pseudomonadati</taxon>
        <taxon>Pseudomonadota</taxon>
        <taxon>Alphaproteobacteria</taxon>
        <taxon>Rhodobacterales</taxon>
        <taxon>Paracoccaceae</taxon>
        <taxon>Paracoccus</taxon>
    </lineage>
</organism>
<evidence type="ECO:0000313" key="2">
    <source>
        <dbReference type="Proteomes" id="UP000229314"/>
    </source>
</evidence>
<reference evidence="1 2" key="1">
    <citation type="submission" date="2017-10" db="EMBL/GenBank/DDBJ databases">
        <title>Complete genome sequence of Paracoccus yeei TT13 isolated from human skin.</title>
        <authorList>
            <person name="Lee K."/>
            <person name="Lim J.Y."/>
            <person name="Hwang I."/>
        </authorList>
    </citation>
    <scope>NUCLEOTIDE SEQUENCE [LARGE SCALE GENOMIC DNA]</scope>
    <source>
        <strain evidence="1 2">TT13</strain>
    </source>
</reference>
<dbReference type="Proteomes" id="UP000229314">
    <property type="component" value="Chromosome"/>
</dbReference>